<dbReference type="SUPFAM" id="SSF52402">
    <property type="entry name" value="Adenine nucleotide alpha hydrolases-like"/>
    <property type="match status" value="1"/>
</dbReference>
<dbReference type="FunCoup" id="A0A7N2MKC4">
    <property type="interactions" value="69"/>
</dbReference>
<dbReference type="Gramene" id="QL09p028212:mrna">
    <property type="protein sequence ID" value="QL09p028212:mrna"/>
    <property type="gene ID" value="QL09p028212"/>
</dbReference>
<dbReference type="RefSeq" id="XP_030934112.1">
    <property type="nucleotide sequence ID" value="XM_031078252.1"/>
</dbReference>
<dbReference type="InterPro" id="IPR006016">
    <property type="entry name" value="UspA"/>
</dbReference>
<dbReference type="GeneID" id="115959724"/>
<keyword evidence="12" id="KW-0175">Coiled coil</keyword>
<keyword evidence="7 11" id="KW-0547">Nucleotide-binding</keyword>
<dbReference type="SUPFAM" id="SSF57850">
    <property type="entry name" value="RING/U-box"/>
    <property type="match status" value="1"/>
</dbReference>
<dbReference type="RefSeq" id="XP_030934111.1">
    <property type="nucleotide sequence ID" value="XM_031078251.1"/>
</dbReference>
<evidence type="ECO:0000256" key="9">
    <source>
        <dbReference type="ARBA" id="ARBA00022786"/>
    </source>
</evidence>
<dbReference type="EC" id="2.3.2.27" evidence="4"/>
<dbReference type="PROSITE" id="PS50011">
    <property type="entry name" value="PROTEIN_KINASE_DOM"/>
    <property type="match status" value="1"/>
</dbReference>
<accession>A0A7N2MKC4</accession>
<keyword evidence="5" id="KW-0723">Serine/threonine-protein kinase</keyword>
<dbReference type="Pfam" id="PF00582">
    <property type="entry name" value="Usp"/>
    <property type="match status" value="1"/>
</dbReference>
<evidence type="ECO:0000256" key="3">
    <source>
        <dbReference type="ARBA" id="ARBA00004906"/>
    </source>
</evidence>
<sequence>MATVMEKSVKEEADNLASLPSLSSVVAVAVNGNKKSKYVVKWALEKCVPEGKVIFKLIHVRERITGVPTQMGNSIPLSQVREDVAAAYIKEINCQTSQMLLPYKKLCAQKKVEVDDIVIESDDVEKAIAEEVAKHDIHKLVIGASSRGLFTRKLKGLSSKISASTPRFCTVYVVSRGKLSSIRPSNTEMNGSFKDDSSETSCSSQSLSSHTSSSLTDYASVASHSHFCSPSLPMQRFQALATINHNLLKTGTNSVETNHSRCQSLDVEERKDDMSSCPNKADSEPALNWSYSCKTLPMDDQSWISDQASNSDALTDYPSSDTQEIDFELEKLRIELRHVRGMYAIAQSETIGASRKLHNLSERRMEEAMKLKEINIKEERAKELARQEKGRHEAAKREAEYVRECAEREASQRREAEMKAIHDAKEKKKFENALVGPVQQYHKFTWEEIVSATSSFSEDLKIGMGAYGSVYKCNLHHTTAAVKVLHSEDSHKNKQFLQELDILSKIRHPHLLLLLGACQDRGCLVYEHMENGSLEDRLLKKNGSLPIPWFERCRIAWEVASALVFLHNSKPRAIIHRDLKPANILLDHNLVSKIGDVGLSTMLKSDVSSMYTVCSYAGPVGTLCYIDPEYQRTGILSPQSDVYAFGMVILQLLTAKPAIALAHVVETALSDGKLLEILDQEGGNWPIEVAKELAEMGLSCAELRRQDRPDLKDKVLPALERLKEVADRARDSACRVPSAPPNHFICPILKDVMDDPYVAADGYTYDRRAIKQWLEENDTSPMTNMPLPHKNLIPNYTLLSAVVEWKSGIQ</sequence>
<dbReference type="InterPro" id="IPR017441">
    <property type="entry name" value="Protein_kinase_ATP_BS"/>
</dbReference>
<evidence type="ECO:0000259" key="15">
    <source>
        <dbReference type="PROSITE" id="PS51698"/>
    </source>
</evidence>
<dbReference type="PANTHER" id="PTHR45647:SF15">
    <property type="entry name" value="U-BOX DOMAIN-CONTAINING PROTEIN 35"/>
    <property type="match status" value="1"/>
</dbReference>
<dbReference type="Proteomes" id="UP000594261">
    <property type="component" value="Chromosome 9"/>
</dbReference>
<dbReference type="Gene3D" id="1.10.510.10">
    <property type="entry name" value="Transferase(Phosphotransferase) domain 1"/>
    <property type="match status" value="1"/>
</dbReference>
<evidence type="ECO:0000256" key="4">
    <source>
        <dbReference type="ARBA" id="ARBA00012483"/>
    </source>
</evidence>
<dbReference type="UniPathway" id="UPA00143"/>
<dbReference type="Gene3D" id="3.30.40.10">
    <property type="entry name" value="Zinc/RING finger domain, C3HC4 (zinc finger)"/>
    <property type="match status" value="1"/>
</dbReference>
<dbReference type="CDD" id="cd01989">
    <property type="entry name" value="USP_STK_Ubox_N"/>
    <property type="match status" value="1"/>
</dbReference>
<dbReference type="AlphaFoldDB" id="A0A7N2MKC4"/>
<dbReference type="OrthoDB" id="10064100at2759"/>
<reference evidence="16 17" key="1">
    <citation type="journal article" date="2016" name="G3 (Bethesda)">
        <title>First Draft Assembly and Annotation of the Genome of a California Endemic Oak Quercus lobata Nee (Fagaceae).</title>
        <authorList>
            <person name="Sork V.L."/>
            <person name="Fitz-Gibbon S.T."/>
            <person name="Puiu D."/>
            <person name="Crepeau M."/>
            <person name="Gugger P.F."/>
            <person name="Sherman R."/>
            <person name="Stevens K."/>
            <person name="Langley C.H."/>
            <person name="Pellegrini M."/>
            <person name="Salzberg S.L."/>
        </authorList>
    </citation>
    <scope>NUCLEOTIDE SEQUENCE [LARGE SCALE GENOMIC DNA]</scope>
    <source>
        <strain evidence="16 17">cv. SW786</strain>
    </source>
</reference>
<dbReference type="InterPro" id="IPR003613">
    <property type="entry name" value="Ubox_domain"/>
</dbReference>
<dbReference type="GO" id="GO:0016567">
    <property type="term" value="P:protein ubiquitination"/>
    <property type="evidence" value="ECO:0007669"/>
    <property type="project" value="UniProtKB-UniPathway"/>
</dbReference>
<dbReference type="InParanoid" id="A0A7N2MKC4"/>
<keyword evidence="10 11" id="KW-0067">ATP-binding</keyword>
<dbReference type="InterPro" id="IPR008271">
    <property type="entry name" value="Ser/Thr_kinase_AS"/>
</dbReference>
<evidence type="ECO:0000313" key="17">
    <source>
        <dbReference type="Proteomes" id="UP000594261"/>
    </source>
</evidence>
<dbReference type="RefSeq" id="XP_030934110.1">
    <property type="nucleotide sequence ID" value="XM_031078250.1"/>
</dbReference>
<dbReference type="Gene3D" id="3.40.50.620">
    <property type="entry name" value="HUPs"/>
    <property type="match status" value="1"/>
</dbReference>
<proteinExistence type="predicted"/>
<feature type="domain" description="U-box" evidence="15">
    <location>
        <begin position="739"/>
        <end position="810"/>
    </location>
</feature>
<feature type="coiled-coil region" evidence="12">
    <location>
        <begin position="362"/>
        <end position="398"/>
    </location>
</feature>
<name>A0A7N2MKC4_QUELO</name>
<feature type="compositionally biased region" description="Polar residues" evidence="13">
    <location>
        <begin position="253"/>
        <end position="263"/>
    </location>
</feature>
<dbReference type="GO" id="GO:0004672">
    <property type="term" value="F:protein kinase activity"/>
    <property type="evidence" value="ECO:0007669"/>
    <property type="project" value="InterPro"/>
</dbReference>
<dbReference type="RefSeq" id="XP_030934109.1">
    <property type="nucleotide sequence ID" value="XM_031078249.1"/>
</dbReference>
<dbReference type="OMA" id="CCTELRA"/>
<keyword evidence="8" id="KW-0418">Kinase</keyword>
<dbReference type="Pfam" id="PF04564">
    <property type="entry name" value="U-box"/>
    <property type="match status" value="1"/>
</dbReference>
<comment type="pathway">
    <text evidence="3">Protein modification; protein ubiquitination.</text>
</comment>
<evidence type="ECO:0000256" key="1">
    <source>
        <dbReference type="ARBA" id="ARBA00000900"/>
    </source>
</evidence>
<evidence type="ECO:0000313" key="16">
    <source>
        <dbReference type="EnsemblPlants" id="QL09p028212:mrna"/>
    </source>
</evidence>
<protein>
    <recommendedName>
        <fullName evidence="4">RING-type E3 ubiquitin transferase</fullName>
        <ecNumber evidence="4">2.3.2.27</ecNumber>
    </recommendedName>
</protein>
<keyword evidence="6" id="KW-0808">Transferase</keyword>
<dbReference type="EnsemblPlants" id="QL09p028212:mrna">
    <property type="protein sequence ID" value="QL09p028212:mrna"/>
    <property type="gene ID" value="QL09p028212"/>
</dbReference>
<evidence type="ECO:0000256" key="8">
    <source>
        <dbReference type="ARBA" id="ARBA00022777"/>
    </source>
</evidence>
<evidence type="ECO:0000256" key="11">
    <source>
        <dbReference type="PROSITE-ProRule" id="PRU10141"/>
    </source>
</evidence>
<keyword evidence="9" id="KW-0833">Ubl conjugation pathway</keyword>
<dbReference type="InterPro" id="IPR014729">
    <property type="entry name" value="Rossmann-like_a/b/a_fold"/>
</dbReference>
<evidence type="ECO:0000256" key="12">
    <source>
        <dbReference type="SAM" id="Coils"/>
    </source>
</evidence>
<dbReference type="InterPro" id="IPR013083">
    <property type="entry name" value="Znf_RING/FYVE/PHD"/>
</dbReference>
<evidence type="ECO:0000256" key="5">
    <source>
        <dbReference type="ARBA" id="ARBA00022527"/>
    </source>
</evidence>
<comment type="function">
    <text evidence="2">Functions as an E3 ubiquitin ligase.</text>
</comment>
<dbReference type="KEGG" id="qlo:115959724"/>
<organism evidence="16 17">
    <name type="scientific">Quercus lobata</name>
    <name type="common">Valley oak</name>
    <dbReference type="NCBI Taxonomy" id="97700"/>
    <lineage>
        <taxon>Eukaryota</taxon>
        <taxon>Viridiplantae</taxon>
        <taxon>Streptophyta</taxon>
        <taxon>Embryophyta</taxon>
        <taxon>Tracheophyta</taxon>
        <taxon>Spermatophyta</taxon>
        <taxon>Magnoliopsida</taxon>
        <taxon>eudicotyledons</taxon>
        <taxon>Gunneridae</taxon>
        <taxon>Pentapetalae</taxon>
        <taxon>rosids</taxon>
        <taxon>fabids</taxon>
        <taxon>Fagales</taxon>
        <taxon>Fagaceae</taxon>
        <taxon>Quercus</taxon>
    </lineage>
</organism>
<dbReference type="Gene3D" id="3.30.200.20">
    <property type="entry name" value="Phosphorylase Kinase, domain 1"/>
    <property type="match status" value="1"/>
</dbReference>
<dbReference type="InterPro" id="IPR051348">
    <property type="entry name" value="U-box_ubiquitin_ligases"/>
</dbReference>
<feature type="domain" description="Protein kinase" evidence="14">
    <location>
        <begin position="456"/>
        <end position="719"/>
    </location>
</feature>
<evidence type="ECO:0000256" key="10">
    <source>
        <dbReference type="ARBA" id="ARBA00022840"/>
    </source>
</evidence>
<evidence type="ECO:0000256" key="13">
    <source>
        <dbReference type="SAM" id="MobiDB-lite"/>
    </source>
</evidence>
<dbReference type="InterPro" id="IPR000719">
    <property type="entry name" value="Prot_kinase_dom"/>
</dbReference>
<comment type="catalytic activity">
    <reaction evidence="1">
        <text>S-ubiquitinyl-[E2 ubiquitin-conjugating enzyme]-L-cysteine + [acceptor protein]-L-lysine = [E2 ubiquitin-conjugating enzyme]-L-cysteine + N(6)-ubiquitinyl-[acceptor protein]-L-lysine.</text>
        <dbReference type="EC" id="2.3.2.27"/>
    </reaction>
</comment>
<dbReference type="GO" id="GO:0061630">
    <property type="term" value="F:ubiquitin protein ligase activity"/>
    <property type="evidence" value="ECO:0007669"/>
    <property type="project" value="UniProtKB-EC"/>
</dbReference>
<gene>
    <name evidence="16" type="primary">LOC115959724</name>
</gene>
<dbReference type="Pfam" id="PF07714">
    <property type="entry name" value="PK_Tyr_Ser-Thr"/>
    <property type="match status" value="1"/>
</dbReference>
<dbReference type="InterPro" id="IPR011009">
    <property type="entry name" value="Kinase-like_dom_sf"/>
</dbReference>
<dbReference type="PROSITE" id="PS51698">
    <property type="entry name" value="U_BOX"/>
    <property type="match status" value="1"/>
</dbReference>
<dbReference type="SMART" id="SM00504">
    <property type="entry name" value="Ubox"/>
    <property type="match status" value="1"/>
</dbReference>
<dbReference type="EMBL" id="LRBV02000009">
    <property type="status" value="NOT_ANNOTATED_CDS"/>
    <property type="molecule type" value="Genomic_DNA"/>
</dbReference>
<feature type="binding site" evidence="11">
    <location>
        <position position="483"/>
    </location>
    <ligand>
        <name>ATP</name>
        <dbReference type="ChEBI" id="CHEBI:30616"/>
    </ligand>
</feature>
<dbReference type="PROSITE" id="PS00108">
    <property type="entry name" value="PROTEIN_KINASE_ST"/>
    <property type="match status" value="1"/>
</dbReference>
<evidence type="ECO:0000259" key="14">
    <source>
        <dbReference type="PROSITE" id="PS50011"/>
    </source>
</evidence>
<dbReference type="SUPFAM" id="SSF56112">
    <property type="entry name" value="Protein kinase-like (PK-like)"/>
    <property type="match status" value="1"/>
</dbReference>
<dbReference type="InterPro" id="IPR001245">
    <property type="entry name" value="Ser-Thr/Tyr_kinase_cat_dom"/>
</dbReference>
<keyword evidence="17" id="KW-1185">Reference proteome</keyword>
<feature type="region of interest" description="Disordered" evidence="13">
    <location>
        <begin position="253"/>
        <end position="281"/>
    </location>
</feature>
<dbReference type="PANTHER" id="PTHR45647">
    <property type="entry name" value="OS02G0152300 PROTEIN"/>
    <property type="match status" value="1"/>
</dbReference>
<dbReference type="GO" id="GO:0005524">
    <property type="term" value="F:ATP binding"/>
    <property type="evidence" value="ECO:0007669"/>
    <property type="project" value="UniProtKB-UniRule"/>
</dbReference>
<feature type="region of interest" description="Disordered" evidence="13">
    <location>
        <begin position="183"/>
        <end position="210"/>
    </location>
</feature>
<feature type="compositionally biased region" description="Low complexity" evidence="13">
    <location>
        <begin position="199"/>
        <end position="210"/>
    </location>
</feature>
<dbReference type="PROSITE" id="PS00107">
    <property type="entry name" value="PROTEIN_KINASE_ATP"/>
    <property type="match status" value="1"/>
</dbReference>
<evidence type="ECO:0000256" key="6">
    <source>
        <dbReference type="ARBA" id="ARBA00022679"/>
    </source>
</evidence>
<dbReference type="SMART" id="SM00220">
    <property type="entry name" value="S_TKc"/>
    <property type="match status" value="1"/>
</dbReference>
<evidence type="ECO:0000256" key="2">
    <source>
        <dbReference type="ARBA" id="ARBA00003861"/>
    </source>
</evidence>
<evidence type="ECO:0000256" key="7">
    <source>
        <dbReference type="ARBA" id="ARBA00022741"/>
    </source>
</evidence>
<reference evidence="16" key="2">
    <citation type="submission" date="2021-01" db="UniProtKB">
        <authorList>
            <consortium name="EnsemblPlants"/>
        </authorList>
    </citation>
    <scope>IDENTIFICATION</scope>
</reference>
<dbReference type="CDD" id="cd16655">
    <property type="entry name" value="RING-Ubox_WDSUB1-like"/>
    <property type="match status" value="1"/>
</dbReference>